<keyword evidence="3" id="KW-1185">Reference proteome</keyword>
<protein>
    <recommendedName>
        <fullName evidence="1">Bacterial HORMA domain-containing protein</fullName>
    </recommendedName>
</protein>
<dbReference type="InterPro" id="IPR041162">
    <property type="entry name" value="Bact_HORMA_1"/>
</dbReference>
<sequence length="171" mass="18871">MSHSYTLTATATFTVTHARHMAAKVATDLKRMQRFYGQPSDIKIAEFEAEAVELIREGYLGILTFGFRRDGNWVEPALRYSARDLAGGAAADDDPGKVRPGANIQGASFHSYLTYSAKWDALAQHERDAFKDRMPFRRVGASEPGVTGYLVDDRTYSSGGRALSRASVRGF</sequence>
<name>A0A502FSJ7_9PROT</name>
<dbReference type="Pfam" id="PF18138">
    <property type="entry name" value="bacHORMA_1"/>
    <property type="match status" value="1"/>
</dbReference>
<comment type="caution">
    <text evidence="2">The sequence shown here is derived from an EMBL/GenBank/DDBJ whole genome shotgun (WGS) entry which is preliminary data.</text>
</comment>
<feature type="domain" description="Bacterial HORMA" evidence="1">
    <location>
        <begin position="4"/>
        <end position="169"/>
    </location>
</feature>
<organism evidence="2 3">
    <name type="scientific">Muricoccus nepalensis</name>
    <dbReference type="NCBI Taxonomy" id="1854500"/>
    <lineage>
        <taxon>Bacteria</taxon>
        <taxon>Pseudomonadati</taxon>
        <taxon>Pseudomonadota</taxon>
        <taxon>Alphaproteobacteria</taxon>
        <taxon>Acetobacterales</taxon>
        <taxon>Roseomonadaceae</taxon>
        <taxon>Muricoccus</taxon>
    </lineage>
</organism>
<dbReference type="EMBL" id="RCZP01000020">
    <property type="protein sequence ID" value="TPG52445.1"/>
    <property type="molecule type" value="Genomic_DNA"/>
</dbReference>
<dbReference type="OrthoDB" id="7594557at2"/>
<gene>
    <name evidence="2" type="ORF">EAH89_17910</name>
</gene>
<reference evidence="2 3" key="1">
    <citation type="journal article" date="2019" name="Environ. Microbiol.">
        <title>Species interactions and distinct microbial communities in high Arctic permafrost affected cryosols are associated with the CH4 and CO2 gas fluxes.</title>
        <authorList>
            <person name="Altshuler I."/>
            <person name="Hamel J."/>
            <person name="Turney S."/>
            <person name="Magnuson E."/>
            <person name="Levesque R."/>
            <person name="Greer C."/>
            <person name="Whyte L.G."/>
        </authorList>
    </citation>
    <scope>NUCLEOTIDE SEQUENCE [LARGE SCALE GENOMIC DNA]</scope>
    <source>
        <strain evidence="2 3">S9.3B</strain>
    </source>
</reference>
<evidence type="ECO:0000259" key="1">
    <source>
        <dbReference type="Pfam" id="PF18138"/>
    </source>
</evidence>
<dbReference type="AlphaFoldDB" id="A0A502FSJ7"/>
<accession>A0A502FSJ7</accession>
<evidence type="ECO:0000313" key="3">
    <source>
        <dbReference type="Proteomes" id="UP000317078"/>
    </source>
</evidence>
<evidence type="ECO:0000313" key="2">
    <source>
        <dbReference type="EMBL" id="TPG52445.1"/>
    </source>
</evidence>
<dbReference type="Proteomes" id="UP000317078">
    <property type="component" value="Unassembled WGS sequence"/>
</dbReference>
<proteinExistence type="predicted"/>
<dbReference type="RefSeq" id="WP_140885099.1">
    <property type="nucleotide sequence ID" value="NZ_RCZP01000020.1"/>
</dbReference>